<proteinExistence type="inferred from homology"/>
<keyword evidence="4" id="KW-1185">Reference proteome</keyword>
<feature type="compositionally biased region" description="Low complexity" evidence="3">
    <location>
        <begin position="197"/>
        <end position="210"/>
    </location>
</feature>
<feature type="compositionally biased region" description="Polar residues" evidence="3">
    <location>
        <begin position="106"/>
        <end position="116"/>
    </location>
</feature>
<dbReference type="RefSeq" id="XP_017871511.1">
    <property type="nucleotide sequence ID" value="XM_018016022.1"/>
</dbReference>
<feature type="compositionally biased region" description="Basic residues" evidence="3">
    <location>
        <begin position="211"/>
        <end position="225"/>
    </location>
</feature>
<comment type="similarity">
    <text evidence="1">Belongs to the SMG9 family.</text>
</comment>
<gene>
    <name evidence="5" type="primary">LOC108619441</name>
</gene>
<name>A0ABM1PWC5_DROAR</name>
<dbReference type="InterPro" id="IPR039177">
    <property type="entry name" value="SMG9"/>
</dbReference>
<feature type="region of interest" description="Disordered" evidence="3">
    <location>
        <begin position="78"/>
        <end position="121"/>
    </location>
</feature>
<feature type="region of interest" description="Disordered" evidence="3">
    <location>
        <begin position="45"/>
        <end position="64"/>
    </location>
</feature>
<protein>
    <submittedName>
        <fullName evidence="5">Protein SMG9</fullName>
    </submittedName>
</protein>
<evidence type="ECO:0000256" key="1">
    <source>
        <dbReference type="ARBA" id="ARBA00007712"/>
    </source>
</evidence>
<accession>A0ABM1PWC5</accession>
<feature type="compositionally biased region" description="Low complexity" evidence="3">
    <location>
        <begin position="87"/>
        <end position="99"/>
    </location>
</feature>
<reference evidence="5" key="3">
    <citation type="submission" date="2025-08" db="UniProtKB">
        <authorList>
            <consortium name="RefSeq"/>
        </authorList>
    </citation>
    <scope>IDENTIFICATION</scope>
    <source>
        <tissue evidence="5">Whole organism</tissue>
    </source>
</reference>
<feature type="region of interest" description="Disordered" evidence="3">
    <location>
        <begin position="195"/>
        <end position="236"/>
    </location>
</feature>
<dbReference type="GeneID" id="108619441"/>
<dbReference type="PANTHER" id="PTHR14270">
    <property type="entry name" value="NONSENSE-MEDIATED MRNA DECAY FACTOR SMG9"/>
    <property type="match status" value="1"/>
</dbReference>
<dbReference type="SUPFAM" id="SSF52540">
    <property type="entry name" value="P-loop containing nucleoside triphosphate hydrolases"/>
    <property type="match status" value="2"/>
</dbReference>
<dbReference type="Gene3D" id="3.40.50.300">
    <property type="entry name" value="P-loop containing nucleotide triphosphate hydrolases"/>
    <property type="match status" value="1"/>
</dbReference>
<evidence type="ECO:0000313" key="5">
    <source>
        <dbReference type="RefSeq" id="XP_017871511.1"/>
    </source>
</evidence>
<dbReference type="Proteomes" id="UP000694904">
    <property type="component" value="Chromosome X"/>
</dbReference>
<keyword evidence="2" id="KW-0866">Nonsense-mediated mRNA decay</keyword>
<reference evidence="4" key="1">
    <citation type="journal article" date="1997" name="Nucleic Acids Res.">
        <title>tRNAscan-SE: a program for improved detection of transfer RNA genes in genomic sequence.</title>
        <authorList>
            <person name="Lowe T.M."/>
            <person name="Eddy S.R."/>
        </authorList>
    </citation>
    <scope>NUCLEOTIDE SEQUENCE [LARGE SCALE GENOMIC DNA]</scope>
</reference>
<dbReference type="InterPro" id="IPR027417">
    <property type="entry name" value="P-loop_NTPase"/>
</dbReference>
<reference evidence="4" key="2">
    <citation type="journal article" date="2016" name="G3 (Bethesda)">
        <title>Genome Evolution in Three Species of Cactophilic Drosophila.</title>
        <authorList>
            <person name="Sanchez-Flores A."/>
            <person name="Penazola F."/>
            <person name="Carpinteyro-Ponce J."/>
            <person name="Nazario-Yepiz N."/>
            <person name="Abreu-Goodger C."/>
            <person name="Machado C.A."/>
            <person name="Markow T.A."/>
        </authorList>
    </citation>
    <scope>NUCLEOTIDE SEQUENCE [LARGE SCALE GENOMIC DNA]</scope>
</reference>
<feature type="compositionally biased region" description="Basic residues" evidence="3">
    <location>
        <begin position="1"/>
        <end position="11"/>
    </location>
</feature>
<evidence type="ECO:0000313" key="4">
    <source>
        <dbReference type="Proteomes" id="UP000694904"/>
    </source>
</evidence>
<sequence length="470" mass="53264">MAENRRRFRNKKREDGRQGPSTTTPVTIARREDLRTPNVLTKILLKKEGDSNPGSGSSGSFNDLPTSIRTIIINRSDAVQQGCNPPSTNVISTLSSSSTAAKEKTNGTPTSSQDSPLPTRMTRSAPLYVSNGVLNSNAHKFFHKTNTDFAVIGVLGAQGVGKSTLLNLLASERASDYDYYQHIFAPEADECIFSTRHGSSQQSQSQSQMRQHQHYHQHHHQHQHQHQPPNGSKQMLNPRTENLQFFITRERFVLLDTAPMLAGTTFKEADYLDLQTLATTMHLLSVCHVLLLALDELSLEQLRLLHAALRMRPRAPFKGYVRNYLPQVIFVRTRAKRQDFEPDRRVQLDKQLALLFESTGLPIYRGRGDARVLNSFLFPELSGNAAVAHHAAASEVVRQFRDRVFTTVRTSMCQSNDFSESLWFDLCTETAKICATDGQHFEQIYAEIKLRHLELRPKWRPESNWRNEST</sequence>
<evidence type="ECO:0000256" key="2">
    <source>
        <dbReference type="ARBA" id="ARBA00023161"/>
    </source>
</evidence>
<organism evidence="4 5">
    <name type="scientific">Drosophila arizonae</name>
    <name type="common">Fruit fly</name>
    <dbReference type="NCBI Taxonomy" id="7263"/>
    <lineage>
        <taxon>Eukaryota</taxon>
        <taxon>Metazoa</taxon>
        <taxon>Ecdysozoa</taxon>
        <taxon>Arthropoda</taxon>
        <taxon>Hexapoda</taxon>
        <taxon>Insecta</taxon>
        <taxon>Pterygota</taxon>
        <taxon>Neoptera</taxon>
        <taxon>Endopterygota</taxon>
        <taxon>Diptera</taxon>
        <taxon>Brachycera</taxon>
        <taxon>Muscomorpha</taxon>
        <taxon>Ephydroidea</taxon>
        <taxon>Drosophilidae</taxon>
        <taxon>Drosophila</taxon>
    </lineage>
</organism>
<feature type="region of interest" description="Disordered" evidence="3">
    <location>
        <begin position="1"/>
        <end position="34"/>
    </location>
</feature>
<evidence type="ECO:0000256" key="3">
    <source>
        <dbReference type="SAM" id="MobiDB-lite"/>
    </source>
</evidence>
<dbReference type="PANTHER" id="PTHR14270:SF0">
    <property type="entry name" value="NONSENSE-MEDIATED MRNA DECAY FACTOR SMG9"/>
    <property type="match status" value="1"/>
</dbReference>